<dbReference type="InterPro" id="IPR000223">
    <property type="entry name" value="Pept_S26A_signal_pept_1"/>
</dbReference>
<evidence type="ECO:0000256" key="5">
    <source>
        <dbReference type="ARBA" id="ARBA00022801"/>
    </source>
</evidence>
<dbReference type="EC" id="3.4.21.89" evidence="3 7"/>
<dbReference type="GO" id="GO:0009003">
    <property type="term" value="F:signal peptidase activity"/>
    <property type="evidence" value="ECO:0007669"/>
    <property type="project" value="UniProtKB-EC"/>
</dbReference>
<reference evidence="9 10" key="1">
    <citation type="submission" date="2020-08" db="EMBL/GenBank/DDBJ databases">
        <title>Genomic Encyclopedia of Type Strains, Phase IV (KMG-IV): sequencing the most valuable type-strain genomes for metagenomic binning, comparative biology and taxonomic classification.</title>
        <authorList>
            <person name="Goeker M."/>
        </authorList>
    </citation>
    <scope>NUCLEOTIDE SEQUENCE [LARGE SCALE GENOMIC DNA]</scope>
    <source>
        <strain evidence="9 10">DSM 25966</strain>
    </source>
</reference>
<keyword evidence="7" id="KW-0645">Protease</keyword>
<comment type="caution">
    <text evidence="9">The sequence shown here is derived from an EMBL/GenBank/DDBJ whole genome shotgun (WGS) entry which is preliminary data.</text>
</comment>
<sequence>MSVASEKYKSERGGTGETVKIVVQALLLALIVRTFLFQPFNIPSGSMKATLLVGDYIFVSKYAYGYSKYSLPLSPDLFTGRIWASKPVRGDVAVFRLPRDPSVDYIKRVIGLPGDKVQMIDGVLYLNGQAVKKERVEDYVTTDEFGAEVHAARYRETLPDYKLPDGTIQKGISYDVLDLDPHSFSDNTPVFEVPPDSYFMMGDNRDNSMDSRVLGAVGYVPFENFVGRAELVFFSVKEGDPAWQFWRWPWTVRFDRLFTRINGSG</sequence>
<evidence type="ECO:0000256" key="4">
    <source>
        <dbReference type="ARBA" id="ARBA00019232"/>
    </source>
</evidence>
<dbReference type="InterPro" id="IPR019758">
    <property type="entry name" value="Pept_S26A_signal_pept_1_CS"/>
</dbReference>
<dbReference type="RefSeq" id="WP_183396859.1">
    <property type="nucleotide sequence ID" value="NZ_JACIDS010000001.1"/>
</dbReference>
<evidence type="ECO:0000256" key="6">
    <source>
        <dbReference type="PIRSR" id="PIRSR600223-1"/>
    </source>
</evidence>
<proteinExistence type="inferred from homology"/>
<comment type="subcellular location">
    <subcellularLocation>
        <location evidence="7">Membrane</location>
        <topology evidence="7">Single-pass type II membrane protein</topology>
    </subcellularLocation>
</comment>
<dbReference type="AlphaFoldDB" id="A0A840AJQ6"/>
<comment type="catalytic activity">
    <reaction evidence="1 7">
        <text>Cleavage of hydrophobic, N-terminal signal or leader sequences from secreted and periplasmic proteins.</text>
        <dbReference type="EC" id="3.4.21.89"/>
    </reaction>
</comment>
<evidence type="ECO:0000256" key="3">
    <source>
        <dbReference type="ARBA" id="ARBA00013208"/>
    </source>
</evidence>
<dbReference type="Gene3D" id="2.10.109.10">
    <property type="entry name" value="Umud Fragment, subunit A"/>
    <property type="match status" value="1"/>
</dbReference>
<evidence type="ECO:0000313" key="9">
    <source>
        <dbReference type="EMBL" id="MBB3929171.1"/>
    </source>
</evidence>
<dbReference type="Proteomes" id="UP000553963">
    <property type="component" value="Unassembled WGS sequence"/>
</dbReference>
<evidence type="ECO:0000259" key="8">
    <source>
        <dbReference type="Pfam" id="PF10502"/>
    </source>
</evidence>
<accession>A0A840AJQ6</accession>
<dbReference type="InterPro" id="IPR019533">
    <property type="entry name" value="Peptidase_S26"/>
</dbReference>
<dbReference type="InterPro" id="IPR036286">
    <property type="entry name" value="LexA/Signal_pep-like_sf"/>
</dbReference>
<organism evidence="9 10">
    <name type="scientific">Kaistia hirudinis</name>
    <dbReference type="NCBI Taxonomy" id="1293440"/>
    <lineage>
        <taxon>Bacteria</taxon>
        <taxon>Pseudomonadati</taxon>
        <taxon>Pseudomonadota</taxon>
        <taxon>Alphaproteobacteria</taxon>
        <taxon>Hyphomicrobiales</taxon>
        <taxon>Kaistiaceae</taxon>
        <taxon>Kaistia</taxon>
    </lineage>
</organism>
<dbReference type="NCBIfam" id="TIGR02227">
    <property type="entry name" value="sigpep_I_bact"/>
    <property type="match status" value="1"/>
</dbReference>
<evidence type="ECO:0000256" key="1">
    <source>
        <dbReference type="ARBA" id="ARBA00000677"/>
    </source>
</evidence>
<gene>
    <name evidence="9" type="ORF">GGR25_000190</name>
</gene>
<protein>
    <recommendedName>
        <fullName evidence="4 7">Signal peptidase I</fullName>
        <ecNumber evidence="3 7">3.4.21.89</ecNumber>
    </recommendedName>
</protein>
<feature type="active site" evidence="6">
    <location>
        <position position="107"/>
    </location>
</feature>
<dbReference type="PANTHER" id="PTHR43390">
    <property type="entry name" value="SIGNAL PEPTIDASE I"/>
    <property type="match status" value="1"/>
</dbReference>
<dbReference type="EMBL" id="JACIDS010000001">
    <property type="protein sequence ID" value="MBB3929171.1"/>
    <property type="molecule type" value="Genomic_DNA"/>
</dbReference>
<keyword evidence="5 7" id="KW-0378">Hydrolase</keyword>
<dbReference type="CDD" id="cd06530">
    <property type="entry name" value="S26_SPase_I"/>
    <property type="match status" value="1"/>
</dbReference>
<dbReference type="InterPro" id="IPR019757">
    <property type="entry name" value="Pept_S26A_signal_pept_1_Lys-AS"/>
</dbReference>
<feature type="active site" evidence="6">
    <location>
        <position position="46"/>
    </location>
</feature>
<keyword evidence="10" id="KW-1185">Reference proteome</keyword>
<feature type="domain" description="Peptidase S26" evidence="8">
    <location>
        <begin position="17"/>
        <end position="234"/>
    </location>
</feature>
<name>A0A840AJQ6_9HYPH</name>
<evidence type="ECO:0000256" key="7">
    <source>
        <dbReference type="RuleBase" id="RU362042"/>
    </source>
</evidence>
<evidence type="ECO:0000313" key="10">
    <source>
        <dbReference type="Proteomes" id="UP000553963"/>
    </source>
</evidence>
<evidence type="ECO:0000256" key="2">
    <source>
        <dbReference type="ARBA" id="ARBA00009370"/>
    </source>
</evidence>
<dbReference type="GO" id="GO:0006465">
    <property type="term" value="P:signal peptide processing"/>
    <property type="evidence" value="ECO:0007669"/>
    <property type="project" value="InterPro"/>
</dbReference>
<comment type="similarity">
    <text evidence="2 7">Belongs to the peptidase S26 family.</text>
</comment>
<dbReference type="PROSITE" id="PS00760">
    <property type="entry name" value="SPASE_I_2"/>
    <property type="match status" value="1"/>
</dbReference>
<dbReference type="PROSITE" id="PS00761">
    <property type="entry name" value="SPASE_I_3"/>
    <property type="match status" value="1"/>
</dbReference>
<dbReference type="Pfam" id="PF10502">
    <property type="entry name" value="Peptidase_S26"/>
    <property type="match status" value="1"/>
</dbReference>
<dbReference type="PRINTS" id="PR00727">
    <property type="entry name" value="LEADERPTASE"/>
</dbReference>
<dbReference type="GO" id="GO:0004252">
    <property type="term" value="F:serine-type endopeptidase activity"/>
    <property type="evidence" value="ECO:0007669"/>
    <property type="project" value="InterPro"/>
</dbReference>
<dbReference type="GO" id="GO:0016020">
    <property type="term" value="C:membrane"/>
    <property type="evidence" value="ECO:0007669"/>
    <property type="project" value="UniProtKB-SubCell"/>
</dbReference>
<dbReference type="PANTHER" id="PTHR43390:SF1">
    <property type="entry name" value="CHLOROPLAST PROCESSING PEPTIDASE"/>
    <property type="match status" value="1"/>
</dbReference>
<dbReference type="SUPFAM" id="SSF51306">
    <property type="entry name" value="LexA/Signal peptidase"/>
    <property type="match status" value="1"/>
</dbReference>